<evidence type="ECO:0000256" key="4">
    <source>
        <dbReference type="SAM" id="Phobius"/>
    </source>
</evidence>
<evidence type="ECO:0000259" key="5">
    <source>
        <dbReference type="PROSITE" id="PS50026"/>
    </source>
</evidence>
<proteinExistence type="predicted"/>
<comment type="caution">
    <text evidence="3">Lacks conserved residue(s) required for the propagation of feature annotation.</text>
</comment>
<dbReference type="CDD" id="cd00054">
    <property type="entry name" value="EGF_CA"/>
    <property type="match status" value="1"/>
</dbReference>
<dbReference type="InterPro" id="IPR000742">
    <property type="entry name" value="EGF"/>
</dbReference>
<keyword evidence="2 3" id="KW-1015">Disulfide bond</keyword>
<feature type="domain" description="EGF-like" evidence="5">
    <location>
        <begin position="96"/>
        <end position="134"/>
    </location>
</feature>
<accession>A0A9Q1BD61</accession>
<sequence>MSWLAYFFQFDESLLRTPGVNASTCSGLGYADADSGLRVALKLSILHTGSSITAGDIETSLLEGSVSNEDKTKKWRKANGDSITVDSNGIIVQVLEDIGCSPSPCKNGGTCILDEDLYEITCRCSESYEGEKCENDITQVRVKTGPQEDKVSGNTRLFIILGLATLILVTVVTGLCCLLLKWKTTAGKGRSVQPFLSVERPINMRKRPLLTTVPEVVRNPAVEQPPQTPSYSNEAINYDDLRMRKLQQTFMRMGGLESVVREQNIFKQCLTSMGLSRKQHQSFVKAN</sequence>
<keyword evidence="4" id="KW-0812">Transmembrane</keyword>
<evidence type="ECO:0000313" key="6">
    <source>
        <dbReference type="EMBL" id="KAJ8022325.1"/>
    </source>
</evidence>
<feature type="transmembrane region" description="Helical" evidence="4">
    <location>
        <begin position="157"/>
        <end position="180"/>
    </location>
</feature>
<dbReference type="OrthoDB" id="6162427at2759"/>
<keyword evidence="7" id="KW-1185">Reference proteome</keyword>
<name>A0A9Q1BD61_HOLLE</name>
<keyword evidence="4" id="KW-0472">Membrane</keyword>
<reference evidence="6" key="1">
    <citation type="submission" date="2021-10" db="EMBL/GenBank/DDBJ databases">
        <title>Tropical sea cucumber genome reveals ecological adaptation and Cuvierian tubules defense mechanism.</title>
        <authorList>
            <person name="Chen T."/>
        </authorList>
    </citation>
    <scope>NUCLEOTIDE SEQUENCE</scope>
    <source>
        <strain evidence="6">Nanhai2018</strain>
        <tissue evidence="6">Muscle</tissue>
    </source>
</reference>
<dbReference type="Gene3D" id="2.10.25.10">
    <property type="entry name" value="Laminin"/>
    <property type="match status" value="1"/>
</dbReference>
<dbReference type="FunFam" id="2.10.25.10:FF:000118">
    <property type="entry name" value="protein delta homolog 2"/>
    <property type="match status" value="1"/>
</dbReference>
<dbReference type="EMBL" id="JAIZAY010000020">
    <property type="protein sequence ID" value="KAJ8022325.1"/>
    <property type="molecule type" value="Genomic_DNA"/>
</dbReference>
<gene>
    <name evidence="6" type="ORF">HOLleu_37189</name>
</gene>
<comment type="caution">
    <text evidence="6">The sequence shown here is derived from an EMBL/GenBank/DDBJ whole genome shotgun (WGS) entry which is preliminary data.</text>
</comment>
<feature type="disulfide bond" evidence="3">
    <location>
        <begin position="124"/>
        <end position="133"/>
    </location>
</feature>
<dbReference type="PROSITE" id="PS50026">
    <property type="entry name" value="EGF_3"/>
    <property type="match status" value="1"/>
</dbReference>
<dbReference type="AlphaFoldDB" id="A0A9Q1BD61"/>
<dbReference type="Proteomes" id="UP001152320">
    <property type="component" value="Chromosome 20"/>
</dbReference>
<evidence type="ECO:0000313" key="7">
    <source>
        <dbReference type="Proteomes" id="UP001152320"/>
    </source>
</evidence>
<dbReference type="SUPFAM" id="SSF57196">
    <property type="entry name" value="EGF/Laminin"/>
    <property type="match status" value="1"/>
</dbReference>
<dbReference type="PROSITE" id="PS00022">
    <property type="entry name" value="EGF_1"/>
    <property type="match status" value="1"/>
</dbReference>
<dbReference type="Pfam" id="PF00008">
    <property type="entry name" value="EGF"/>
    <property type="match status" value="1"/>
</dbReference>
<keyword evidence="4" id="KW-1133">Transmembrane helix</keyword>
<feature type="disulfide bond" evidence="3">
    <location>
        <begin position="105"/>
        <end position="122"/>
    </location>
</feature>
<keyword evidence="1 3" id="KW-0245">EGF-like domain</keyword>
<evidence type="ECO:0000256" key="2">
    <source>
        <dbReference type="ARBA" id="ARBA00023157"/>
    </source>
</evidence>
<evidence type="ECO:0000256" key="1">
    <source>
        <dbReference type="ARBA" id="ARBA00022536"/>
    </source>
</evidence>
<organism evidence="6 7">
    <name type="scientific">Holothuria leucospilota</name>
    <name type="common">Black long sea cucumber</name>
    <name type="synonym">Mertensiothuria leucospilota</name>
    <dbReference type="NCBI Taxonomy" id="206669"/>
    <lineage>
        <taxon>Eukaryota</taxon>
        <taxon>Metazoa</taxon>
        <taxon>Echinodermata</taxon>
        <taxon>Eleutherozoa</taxon>
        <taxon>Echinozoa</taxon>
        <taxon>Holothuroidea</taxon>
        <taxon>Aspidochirotacea</taxon>
        <taxon>Aspidochirotida</taxon>
        <taxon>Holothuriidae</taxon>
        <taxon>Holothuria</taxon>
    </lineage>
</organism>
<evidence type="ECO:0000256" key="3">
    <source>
        <dbReference type="PROSITE-ProRule" id="PRU00076"/>
    </source>
</evidence>
<dbReference type="SMART" id="SM00181">
    <property type="entry name" value="EGF"/>
    <property type="match status" value="1"/>
</dbReference>
<protein>
    <recommendedName>
        <fullName evidence="5">EGF-like domain-containing protein</fullName>
    </recommendedName>
</protein>